<name>A0ABM9N873_9RICK</name>
<feature type="transmembrane region" description="Helical" evidence="1">
    <location>
        <begin position="7"/>
        <end position="34"/>
    </location>
</feature>
<dbReference type="EMBL" id="CAWVOK010000009">
    <property type="protein sequence ID" value="CAK8162495.1"/>
    <property type="molecule type" value="Genomic_DNA"/>
</dbReference>
<evidence type="ECO:0000313" key="2">
    <source>
        <dbReference type="EMBL" id="CAK8162495.1"/>
    </source>
</evidence>
<reference evidence="2 3" key="1">
    <citation type="submission" date="2024-01" db="EMBL/GenBank/DDBJ databases">
        <authorList>
            <person name="Kunselman E."/>
        </authorList>
    </citation>
    <scope>NUCLEOTIDE SEQUENCE [LARGE SCALE GENOMIC DNA]</scope>
    <source>
        <strain evidence="2">2 abalone samples</strain>
    </source>
</reference>
<sequence>MLIYLDFYSFCVLGVKLSLSGSFSILKFFIVAFISGLPFSNLI</sequence>
<gene>
    <name evidence="2" type="ORF">CAXC1_180003</name>
</gene>
<evidence type="ECO:0000313" key="3">
    <source>
        <dbReference type="Proteomes" id="UP001314181"/>
    </source>
</evidence>
<proteinExistence type="predicted"/>
<accession>A0ABM9N873</accession>
<keyword evidence="1" id="KW-0472">Membrane</keyword>
<organism evidence="2 3">
    <name type="scientific">Candidatus Xenohaliotis californiensis</name>
    <dbReference type="NCBI Taxonomy" id="84677"/>
    <lineage>
        <taxon>Bacteria</taxon>
        <taxon>Pseudomonadati</taxon>
        <taxon>Pseudomonadota</taxon>
        <taxon>Alphaproteobacteria</taxon>
        <taxon>Rickettsiales</taxon>
        <taxon>Anaplasmataceae</taxon>
        <taxon>Candidatus Xenohaliotis</taxon>
    </lineage>
</organism>
<evidence type="ECO:0000256" key="1">
    <source>
        <dbReference type="SAM" id="Phobius"/>
    </source>
</evidence>
<dbReference type="Proteomes" id="UP001314181">
    <property type="component" value="Unassembled WGS sequence"/>
</dbReference>
<keyword evidence="1" id="KW-0812">Transmembrane</keyword>
<keyword evidence="3" id="KW-1185">Reference proteome</keyword>
<protein>
    <submittedName>
        <fullName evidence="2">Uncharacterized protein</fullName>
    </submittedName>
</protein>
<comment type="caution">
    <text evidence="2">The sequence shown here is derived from an EMBL/GenBank/DDBJ whole genome shotgun (WGS) entry which is preliminary data.</text>
</comment>
<keyword evidence="1" id="KW-1133">Transmembrane helix</keyword>